<dbReference type="EMBL" id="CP103300">
    <property type="protein sequence ID" value="UYM14246.1"/>
    <property type="molecule type" value="Genomic_DNA"/>
</dbReference>
<name>A0ABY6GQ19_9GAMM</name>
<keyword evidence="2" id="KW-1185">Reference proteome</keyword>
<reference evidence="1" key="1">
    <citation type="submission" date="2022-10" db="EMBL/GenBank/DDBJ databases">
        <title>Completed Genome Sequence of two octocoral isolated bacterium, Endozoicomonas euniceicola EF212T and Endozoicomonas gorgoniicola PS125T.</title>
        <authorList>
            <person name="Chiou Y.-J."/>
            <person name="Chen Y.-H."/>
        </authorList>
    </citation>
    <scope>NUCLEOTIDE SEQUENCE</scope>
    <source>
        <strain evidence="1">EF212</strain>
    </source>
</reference>
<evidence type="ECO:0000313" key="2">
    <source>
        <dbReference type="Proteomes" id="UP001163255"/>
    </source>
</evidence>
<dbReference type="Proteomes" id="UP001163255">
    <property type="component" value="Chromosome"/>
</dbReference>
<accession>A0ABY6GQ19</accession>
<gene>
    <name evidence="1" type="ORF">NX720_15215</name>
</gene>
<evidence type="ECO:0000313" key="1">
    <source>
        <dbReference type="EMBL" id="UYM14246.1"/>
    </source>
</evidence>
<protein>
    <submittedName>
        <fullName evidence="1">Tail protein X</fullName>
    </submittedName>
</protein>
<proteinExistence type="predicted"/>
<sequence>MATRYRTKQGDTLDWICWRFYGNKTGAVELVLKHNPKLGRQSALLPAGLDVALPDFPVEQRDGGVKLWD</sequence>
<dbReference type="InterPro" id="IPR008861">
    <property type="entry name" value="GpX-like"/>
</dbReference>
<dbReference type="RefSeq" id="WP_262595648.1">
    <property type="nucleotide sequence ID" value="NZ_CP103300.1"/>
</dbReference>
<organism evidence="1 2">
    <name type="scientific">Endozoicomonas euniceicola</name>
    <dbReference type="NCBI Taxonomy" id="1234143"/>
    <lineage>
        <taxon>Bacteria</taxon>
        <taxon>Pseudomonadati</taxon>
        <taxon>Pseudomonadota</taxon>
        <taxon>Gammaproteobacteria</taxon>
        <taxon>Oceanospirillales</taxon>
        <taxon>Endozoicomonadaceae</taxon>
        <taxon>Endozoicomonas</taxon>
    </lineage>
</organism>
<dbReference type="Pfam" id="PF05489">
    <property type="entry name" value="Phage_tail_X"/>
    <property type="match status" value="1"/>
</dbReference>